<evidence type="ECO:0000313" key="4">
    <source>
        <dbReference type="Proteomes" id="UP000678499"/>
    </source>
</evidence>
<organism evidence="3">
    <name type="scientific">Notodromas monacha</name>
    <dbReference type="NCBI Taxonomy" id="399045"/>
    <lineage>
        <taxon>Eukaryota</taxon>
        <taxon>Metazoa</taxon>
        <taxon>Ecdysozoa</taxon>
        <taxon>Arthropoda</taxon>
        <taxon>Crustacea</taxon>
        <taxon>Oligostraca</taxon>
        <taxon>Ostracoda</taxon>
        <taxon>Podocopa</taxon>
        <taxon>Podocopida</taxon>
        <taxon>Cypridocopina</taxon>
        <taxon>Cypridoidea</taxon>
        <taxon>Cyprididae</taxon>
        <taxon>Notodromas</taxon>
    </lineage>
</organism>
<sequence length="134" mass="14736">MTSIPVMSPVTDVEDAVPSQSSYRHGTTKIRLTRLPDPFAKVFVESTGQCHSTDSCKSTLHPKWNQHYDLSTDGFTKNVPLKRSCSRLDFSVGAIVAHHNEGKGDVVMMLAIKFTNPTVALVVSSDEFKLTPQS</sequence>
<dbReference type="InterPro" id="IPR035892">
    <property type="entry name" value="C2_domain_sf"/>
</dbReference>
<dbReference type="InterPro" id="IPR000008">
    <property type="entry name" value="C2_dom"/>
</dbReference>
<dbReference type="EMBL" id="CAJPEX010000591">
    <property type="protein sequence ID" value="CAG0916442.1"/>
    <property type="molecule type" value="Genomic_DNA"/>
</dbReference>
<dbReference type="EMBL" id="OA882628">
    <property type="protein sequence ID" value="CAD7276290.1"/>
    <property type="molecule type" value="Genomic_DNA"/>
</dbReference>
<accession>A0A7R9GBJ8</accession>
<dbReference type="SUPFAM" id="SSF49562">
    <property type="entry name" value="C2 domain (Calcium/lipid-binding domain, CaLB)"/>
    <property type="match status" value="1"/>
</dbReference>
<keyword evidence="4" id="KW-1185">Reference proteome</keyword>
<dbReference type="Pfam" id="PF00168">
    <property type="entry name" value="C2"/>
    <property type="match status" value="1"/>
</dbReference>
<feature type="region of interest" description="Disordered" evidence="1">
    <location>
        <begin position="1"/>
        <end position="22"/>
    </location>
</feature>
<proteinExistence type="predicted"/>
<evidence type="ECO:0000313" key="3">
    <source>
        <dbReference type="EMBL" id="CAD7276290.1"/>
    </source>
</evidence>
<dbReference type="AlphaFoldDB" id="A0A7R9GBJ8"/>
<evidence type="ECO:0000259" key="2">
    <source>
        <dbReference type="Pfam" id="PF00168"/>
    </source>
</evidence>
<protein>
    <recommendedName>
        <fullName evidence="2">C2 domain-containing protein</fullName>
    </recommendedName>
</protein>
<dbReference type="OrthoDB" id="423283at2759"/>
<evidence type="ECO:0000256" key="1">
    <source>
        <dbReference type="SAM" id="MobiDB-lite"/>
    </source>
</evidence>
<dbReference type="Gene3D" id="2.60.40.150">
    <property type="entry name" value="C2 domain"/>
    <property type="match status" value="1"/>
</dbReference>
<name>A0A7R9GBJ8_9CRUS</name>
<dbReference type="Proteomes" id="UP000678499">
    <property type="component" value="Unassembled WGS sequence"/>
</dbReference>
<gene>
    <name evidence="3" type="ORF">NMOB1V02_LOCUS4061</name>
</gene>
<reference evidence="3" key="1">
    <citation type="submission" date="2020-11" db="EMBL/GenBank/DDBJ databases">
        <authorList>
            <person name="Tran Van P."/>
        </authorList>
    </citation>
    <scope>NUCLEOTIDE SEQUENCE</scope>
</reference>
<feature type="domain" description="C2" evidence="2">
    <location>
        <begin position="33"/>
        <end position="74"/>
    </location>
</feature>